<evidence type="ECO:0000313" key="1">
    <source>
        <dbReference type="EMBL" id="SEL99055.1"/>
    </source>
</evidence>
<protein>
    <submittedName>
        <fullName evidence="1">Uncharacterized protein</fullName>
    </submittedName>
</protein>
<dbReference type="EMBL" id="FNZR01000021">
    <property type="protein sequence ID" value="SEL99055.1"/>
    <property type="molecule type" value="Genomic_DNA"/>
</dbReference>
<organism evidence="1 2">
    <name type="scientific">Parapedobacter koreensis</name>
    <dbReference type="NCBI Taxonomy" id="332977"/>
    <lineage>
        <taxon>Bacteria</taxon>
        <taxon>Pseudomonadati</taxon>
        <taxon>Bacteroidota</taxon>
        <taxon>Sphingobacteriia</taxon>
        <taxon>Sphingobacteriales</taxon>
        <taxon>Sphingobacteriaceae</taxon>
        <taxon>Parapedobacter</taxon>
    </lineage>
</organism>
<dbReference type="Proteomes" id="UP000198916">
    <property type="component" value="Unassembled WGS sequence"/>
</dbReference>
<name>A0A1H7UQS4_9SPHI</name>
<sequence>MIIPIARKCNLSWADMEFIGPLQLADVALYRTRGNTEQRCK</sequence>
<accession>A0A1H7UQS4</accession>
<dbReference type="RefSeq" id="WP_262497354.1">
    <property type="nucleotide sequence ID" value="NZ_FNZR01000021.1"/>
</dbReference>
<reference evidence="2" key="1">
    <citation type="submission" date="2016-10" db="EMBL/GenBank/DDBJ databases">
        <authorList>
            <person name="Varghese N."/>
            <person name="Submissions S."/>
        </authorList>
    </citation>
    <scope>NUCLEOTIDE SEQUENCE [LARGE SCALE GENOMIC DNA]</scope>
    <source>
        <strain evidence="2">Jip14</strain>
    </source>
</reference>
<dbReference type="AlphaFoldDB" id="A0A1H7UQS4"/>
<gene>
    <name evidence="1" type="ORF">SAMN05421740_12110</name>
</gene>
<dbReference type="STRING" id="332977.SAMN05421740_12110"/>
<evidence type="ECO:0000313" key="2">
    <source>
        <dbReference type="Proteomes" id="UP000198916"/>
    </source>
</evidence>
<proteinExistence type="predicted"/>
<keyword evidence="2" id="KW-1185">Reference proteome</keyword>